<dbReference type="Proteomes" id="UP000078348">
    <property type="component" value="Unassembled WGS sequence"/>
</dbReference>
<dbReference type="SUPFAM" id="SSF90229">
    <property type="entry name" value="CCCH zinc finger"/>
    <property type="match status" value="1"/>
</dbReference>
<dbReference type="PROSITE" id="PS50103">
    <property type="entry name" value="ZF_C3H1"/>
    <property type="match status" value="2"/>
</dbReference>
<dbReference type="PANTHER" id="PTHR12675:SF6">
    <property type="entry name" value="ZINC FINGER CCCH DOMAIN-CONTAINING PROTEIN 10"/>
    <property type="match status" value="1"/>
</dbReference>
<gene>
    <name evidence="8" type="ORF">AV274_0488</name>
</gene>
<keyword evidence="1 5" id="KW-0479">Metal-binding</keyword>
<organism evidence="8 9">
    <name type="scientific">Blastocystis sp. subtype 1 (strain ATCC 50177 / NandII)</name>
    <dbReference type="NCBI Taxonomy" id="478820"/>
    <lineage>
        <taxon>Eukaryota</taxon>
        <taxon>Sar</taxon>
        <taxon>Stramenopiles</taxon>
        <taxon>Bigyra</taxon>
        <taxon>Opalozoa</taxon>
        <taxon>Opalinata</taxon>
        <taxon>Blastocystidae</taxon>
        <taxon>Blastocystis</taxon>
    </lineage>
</organism>
<feature type="region of interest" description="Disordered" evidence="6">
    <location>
        <begin position="326"/>
        <end position="359"/>
    </location>
</feature>
<evidence type="ECO:0000256" key="6">
    <source>
        <dbReference type="SAM" id="MobiDB-lite"/>
    </source>
</evidence>
<sequence>MPNLTDYPSIANADRFSAFNGSAQQRSVRSLLLEPDGYLEDGFYRFGDDNYLSELSSNEMTDLQNPARTDASFHKSSRNLHSAFPPVDSSKSFYHSPSFSLNLFGNDPAPRFHDGMNRMRPSSQKDLLSSPILSEPPLFSDIEPLVPQHRPPLFSERPSHSRMYSSPSFNAPSLFSHSANPSDCLLSHSRHNSELRGFPKDDFPSFAPAADIALPPEPVKKLPYACRDFKNGKCTRGENCRFLHVYEATDANRVKQKNVQICRDFLRGQCQRKNCKFLHTVAGYPDCPGYKVAGNGSFGGNHLCTSPLNLSAEPFMMPVDRGNDAEAKSLVSHNEASEDAECNDSMMSQSSSQFEEGKN</sequence>
<evidence type="ECO:0000256" key="2">
    <source>
        <dbReference type="ARBA" id="ARBA00022737"/>
    </source>
</evidence>
<accession>A0A196SNK9</accession>
<evidence type="ECO:0000313" key="9">
    <source>
        <dbReference type="Proteomes" id="UP000078348"/>
    </source>
</evidence>
<dbReference type="AlphaFoldDB" id="A0A196SNK9"/>
<evidence type="ECO:0000256" key="5">
    <source>
        <dbReference type="PROSITE-ProRule" id="PRU00723"/>
    </source>
</evidence>
<keyword evidence="9" id="KW-1185">Reference proteome</keyword>
<evidence type="ECO:0000313" key="8">
    <source>
        <dbReference type="EMBL" id="OAO17811.1"/>
    </source>
</evidence>
<dbReference type="Pfam" id="PF22628">
    <property type="entry name" value="zf-CCCH_10"/>
    <property type="match status" value="1"/>
</dbReference>
<dbReference type="EMBL" id="LXWW01000017">
    <property type="protein sequence ID" value="OAO17811.1"/>
    <property type="molecule type" value="Genomic_DNA"/>
</dbReference>
<dbReference type="InterPro" id="IPR036855">
    <property type="entry name" value="Znf_CCCH_sf"/>
</dbReference>
<keyword evidence="4 5" id="KW-0862">Zinc</keyword>
<feature type="domain" description="C3H1-type" evidence="7">
    <location>
        <begin position="256"/>
        <end position="282"/>
    </location>
</feature>
<dbReference type="InterPro" id="IPR000571">
    <property type="entry name" value="Znf_CCCH"/>
</dbReference>
<dbReference type="STRING" id="478820.A0A196SNK9"/>
<dbReference type="GO" id="GO:0043484">
    <property type="term" value="P:regulation of RNA splicing"/>
    <property type="evidence" value="ECO:0007669"/>
    <property type="project" value="TreeGrafter"/>
</dbReference>
<dbReference type="OrthoDB" id="411372at2759"/>
<proteinExistence type="predicted"/>
<feature type="domain" description="C3H1-type" evidence="7">
    <location>
        <begin position="225"/>
        <end position="247"/>
    </location>
</feature>
<dbReference type="PANTHER" id="PTHR12675">
    <property type="entry name" value="MUSCLEBLIND-LIKE PROTEIN"/>
    <property type="match status" value="1"/>
</dbReference>
<keyword evidence="3 5" id="KW-0863">Zinc-finger</keyword>
<dbReference type="Gene3D" id="3.30.1370.210">
    <property type="match status" value="1"/>
</dbReference>
<comment type="caution">
    <text evidence="8">The sequence shown here is derived from an EMBL/GenBank/DDBJ whole genome shotgun (WGS) entry which is preliminary data.</text>
</comment>
<dbReference type="GO" id="GO:0003723">
    <property type="term" value="F:RNA binding"/>
    <property type="evidence" value="ECO:0007669"/>
    <property type="project" value="TreeGrafter"/>
</dbReference>
<dbReference type="InterPro" id="IPR054429">
    <property type="entry name" value="Znf-CCCH_Muscleblind-like"/>
</dbReference>
<keyword evidence="2" id="KW-0677">Repeat</keyword>
<feature type="zinc finger region" description="C3H1-type" evidence="5">
    <location>
        <begin position="256"/>
        <end position="282"/>
    </location>
</feature>
<feature type="zinc finger region" description="C3H1-type" evidence="5">
    <location>
        <begin position="225"/>
        <end position="247"/>
    </location>
</feature>
<evidence type="ECO:0000256" key="1">
    <source>
        <dbReference type="ARBA" id="ARBA00022723"/>
    </source>
</evidence>
<evidence type="ECO:0000256" key="4">
    <source>
        <dbReference type="ARBA" id="ARBA00022833"/>
    </source>
</evidence>
<evidence type="ECO:0000256" key="3">
    <source>
        <dbReference type="ARBA" id="ARBA00022771"/>
    </source>
</evidence>
<dbReference type="SMART" id="SM00356">
    <property type="entry name" value="ZnF_C3H1"/>
    <property type="match status" value="2"/>
</dbReference>
<protein>
    <recommendedName>
        <fullName evidence="7">C3H1-type domain-containing protein</fullName>
    </recommendedName>
</protein>
<evidence type="ECO:0000259" key="7">
    <source>
        <dbReference type="PROSITE" id="PS50103"/>
    </source>
</evidence>
<name>A0A196SNK9_BLAHN</name>
<dbReference type="Pfam" id="PF00642">
    <property type="entry name" value="zf-CCCH"/>
    <property type="match status" value="1"/>
</dbReference>
<dbReference type="GO" id="GO:0008270">
    <property type="term" value="F:zinc ion binding"/>
    <property type="evidence" value="ECO:0007669"/>
    <property type="project" value="UniProtKB-KW"/>
</dbReference>
<reference evidence="8 9" key="1">
    <citation type="submission" date="2016-05" db="EMBL/GenBank/DDBJ databases">
        <title>Nuclear genome of Blastocystis sp. subtype 1 NandII.</title>
        <authorList>
            <person name="Gentekaki E."/>
            <person name="Curtis B."/>
            <person name="Stairs C."/>
            <person name="Eme L."/>
            <person name="Herman E."/>
            <person name="Klimes V."/>
            <person name="Arias M.C."/>
            <person name="Elias M."/>
            <person name="Hilliou F."/>
            <person name="Klute M."/>
            <person name="Malik S.-B."/>
            <person name="Pightling A."/>
            <person name="Rachubinski R."/>
            <person name="Salas D."/>
            <person name="Schlacht A."/>
            <person name="Suga H."/>
            <person name="Archibald J."/>
            <person name="Ball S.G."/>
            <person name="Clark G."/>
            <person name="Dacks J."/>
            <person name="Van Der Giezen M."/>
            <person name="Tsaousis A."/>
            <person name="Roger A."/>
        </authorList>
    </citation>
    <scope>NUCLEOTIDE SEQUENCE [LARGE SCALE GENOMIC DNA]</scope>
    <source>
        <strain evidence="9">ATCC 50177 / NandII</strain>
    </source>
</reference>